<feature type="compositionally biased region" description="Low complexity" evidence="1">
    <location>
        <begin position="156"/>
        <end position="167"/>
    </location>
</feature>
<dbReference type="Proteomes" id="UP000562254">
    <property type="component" value="Unassembled WGS sequence"/>
</dbReference>
<name>A0A840XZP7_9PROT</name>
<feature type="region of interest" description="Disordered" evidence="1">
    <location>
        <begin position="1"/>
        <end position="167"/>
    </location>
</feature>
<comment type="caution">
    <text evidence="2">The sequence shown here is derived from an EMBL/GenBank/DDBJ whole genome shotgun (WGS) entry which is preliminary data.</text>
</comment>
<feature type="compositionally biased region" description="Low complexity" evidence="1">
    <location>
        <begin position="8"/>
        <end position="21"/>
    </location>
</feature>
<feature type="compositionally biased region" description="Polar residues" evidence="1">
    <location>
        <begin position="22"/>
        <end position="50"/>
    </location>
</feature>
<evidence type="ECO:0000313" key="3">
    <source>
        <dbReference type="Proteomes" id="UP000562254"/>
    </source>
</evidence>
<organism evidence="2 3">
    <name type="scientific">Neoroseomonas alkaliterrae</name>
    <dbReference type="NCBI Taxonomy" id="1452450"/>
    <lineage>
        <taxon>Bacteria</taxon>
        <taxon>Pseudomonadati</taxon>
        <taxon>Pseudomonadota</taxon>
        <taxon>Alphaproteobacteria</taxon>
        <taxon>Acetobacterales</taxon>
        <taxon>Acetobacteraceae</taxon>
        <taxon>Neoroseomonas</taxon>
    </lineage>
</organism>
<reference evidence="2 3" key="1">
    <citation type="submission" date="2020-08" db="EMBL/GenBank/DDBJ databases">
        <title>Genomic Encyclopedia of Type Strains, Phase IV (KMG-IV): sequencing the most valuable type-strain genomes for metagenomic binning, comparative biology and taxonomic classification.</title>
        <authorList>
            <person name="Goeker M."/>
        </authorList>
    </citation>
    <scope>NUCLEOTIDE SEQUENCE [LARGE SCALE GENOMIC DNA]</scope>
    <source>
        <strain evidence="2 3">DSM 25895</strain>
    </source>
</reference>
<proteinExistence type="predicted"/>
<protein>
    <submittedName>
        <fullName evidence="2">Uncharacterized protein</fullName>
    </submittedName>
</protein>
<sequence length="167" mass="17098">MTPAWGLSSPVRPSRSNSPSPIQSCTQGPTTGSPESQAPSSGRPRTSSASKLACREAISSRLVGVASAMGRPTSTNSAATITPAATPAGRRSLSRRKAKTGQVEKARMTAQSSAETKGRSTRRQATPSAASAAIPMIRATRGVSMAMARSCPSPAPGARLAARPARR</sequence>
<feature type="compositionally biased region" description="Low complexity" evidence="1">
    <location>
        <begin position="72"/>
        <end position="88"/>
    </location>
</feature>
<accession>A0A840XZP7</accession>
<dbReference type="AlphaFoldDB" id="A0A840XZP7"/>
<dbReference type="EMBL" id="JACIJE010000004">
    <property type="protein sequence ID" value="MBB5689647.1"/>
    <property type="molecule type" value="Genomic_DNA"/>
</dbReference>
<keyword evidence="3" id="KW-1185">Reference proteome</keyword>
<evidence type="ECO:0000313" key="2">
    <source>
        <dbReference type="EMBL" id="MBB5689647.1"/>
    </source>
</evidence>
<evidence type="ECO:0000256" key="1">
    <source>
        <dbReference type="SAM" id="MobiDB-lite"/>
    </source>
</evidence>
<gene>
    <name evidence="2" type="ORF">FHS88_001772</name>
</gene>